<sequence>GLAVLVLFCILSEEVQEAWKLACLGKRNQGDDATRAPQLSGSHPYNNTSLFEESGLHRITLGTSTISSVSTARSARTHSSQPGYLRENLLARQGSALDQTLLGHTGPTDIDVAMFHRPQDAGGGG</sequence>
<feature type="non-terminal residue" evidence="2">
    <location>
        <position position="125"/>
    </location>
</feature>
<name>A0A401Q9Z2_SCYTO</name>
<reference evidence="2 3" key="1">
    <citation type="journal article" date="2018" name="Nat. Ecol. Evol.">
        <title>Shark genomes provide insights into elasmobranch evolution and the origin of vertebrates.</title>
        <authorList>
            <person name="Hara Y"/>
            <person name="Yamaguchi K"/>
            <person name="Onimaru K"/>
            <person name="Kadota M"/>
            <person name="Koyanagi M"/>
            <person name="Keeley SD"/>
            <person name="Tatsumi K"/>
            <person name="Tanaka K"/>
            <person name="Motone F"/>
            <person name="Kageyama Y"/>
            <person name="Nozu R"/>
            <person name="Adachi N"/>
            <person name="Nishimura O"/>
            <person name="Nakagawa R"/>
            <person name="Tanegashima C"/>
            <person name="Kiyatake I"/>
            <person name="Matsumoto R"/>
            <person name="Murakumo K"/>
            <person name="Nishida K"/>
            <person name="Terakita A"/>
            <person name="Kuratani S"/>
            <person name="Sato K"/>
            <person name="Hyodo S Kuraku.S."/>
        </authorList>
    </citation>
    <scope>NUCLEOTIDE SEQUENCE [LARGE SCALE GENOMIC DNA]</scope>
</reference>
<keyword evidence="3" id="KW-1185">Reference proteome</keyword>
<accession>A0A401Q9Z2</accession>
<dbReference type="Proteomes" id="UP000288216">
    <property type="component" value="Unassembled WGS sequence"/>
</dbReference>
<proteinExistence type="predicted"/>
<dbReference type="OrthoDB" id="26203at2759"/>
<dbReference type="STRING" id="75743.A0A401Q9Z2"/>
<comment type="caution">
    <text evidence="2">The sequence shown here is derived from an EMBL/GenBank/DDBJ whole genome shotgun (WGS) entry which is preliminary data.</text>
</comment>
<evidence type="ECO:0000313" key="2">
    <source>
        <dbReference type="EMBL" id="GCB82199.1"/>
    </source>
</evidence>
<feature type="signal peptide" evidence="1">
    <location>
        <begin position="1"/>
        <end position="17"/>
    </location>
</feature>
<feature type="non-terminal residue" evidence="2">
    <location>
        <position position="1"/>
    </location>
</feature>
<organism evidence="2 3">
    <name type="scientific">Scyliorhinus torazame</name>
    <name type="common">Cloudy catshark</name>
    <name type="synonym">Catulus torazame</name>
    <dbReference type="NCBI Taxonomy" id="75743"/>
    <lineage>
        <taxon>Eukaryota</taxon>
        <taxon>Metazoa</taxon>
        <taxon>Chordata</taxon>
        <taxon>Craniata</taxon>
        <taxon>Vertebrata</taxon>
        <taxon>Chondrichthyes</taxon>
        <taxon>Elasmobranchii</taxon>
        <taxon>Galeomorphii</taxon>
        <taxon>Galeoidea</taxon>
        <taxon>Carcharhiniformes</taxon>
        <taxon>Scyliorhinidae</taxon>
        <taxon>Scyliorhinus</taxon>
    </lineage>
</organism>
<feature type="chain" id="PRO_5019487550" evidence="1">
    <location>
        <begin position="18"/>
        <end position="125"/>
    </location>
</feature>
<dbReference type="AlphaFoldDB" id="A0A401Q9Z2"/>
<dbReference type="EMBL" id="BFAA01025915">
    <property type="protein sequence ID" value="GCB82199.1"/>
    <property type="molecule type" value="Genomic_DNA"/>
</dbReference>
<protein>
    <submittedName>
        <fullName evidence="2">Uncharacterized protein</fullName>
    </submittedName>
</protein>
<evidence type="ECO:0000313" key="3">
    <source>
        <dbReference type="Proteomes" id="UP000288216"/>
    </source>
</evidence>
<gene>
    <name evidence="2" type="ORF">scyTo_0023063</name>
</gene>
<keyword evidence="1" id="KW-0732">Signal</keyword>
<evidence type="ECO:0000256" key="1">
    <source>
        <dbReference type="SAM" id="SignalP"/>
    </source>
</evidence>